<proteinExistence type="predicted"/>
<dbReference type="KEGG" id="pmac:106716058"/>
<feature type="transmembrane region" description="Helical" evidence="2">
    <location>
        <begin position="57"/>
        <end position="78"/>
    </location>
</feature>
<dbReference type="OrthoDB" id="7468116at2759"/>
<dbReference type="EMBL" id="KQ460970">
    <property type="protein sequence ID" value="KPJ10157.1"/>
    <property type="molecule type" value="Genomic_DNA"/>
</dbReference>
<evidence type="ECO:0000313" key="5">
    <source>
        <dbReference type="Proteomes" id="UP000053240"/>
    </source>
</evidence>
<organism evidence="4 5">
    <name type="scientific">Papilio machaon</name>
    <name type="common">Old World swallowtail butterfly</name>
    <dbReference type="NCBI Taxonomy" id="76193"/>
    <lineage>
        <taxon>Eukaryota</taxon>
        <taxon>Metazoa</taxon>
        <taxon>Ecdysozoa</taxon>
        <taxon>Arthropoda</taxon>
        <taxon>Hexapoda</taxon>
        <taxon>Insecta</taxon>
        <taxon>Pterygota</taxon>
        <taxon>Neoptera</taxon>
        <taxon>Endopterygota</taxon>
        <taxon>Lepidoptera</taxon>
        <taxon>Glossata</taxon>
        <taxon>Ditrysia</taxon>
        <taxon>Papilionoidea</taxon>
        <taxon>Papilionidae</taxon>
        <taxon>Papilioninae</taxon>
        <taxon>Papilio</taxon>
    </lineage>
</organism>
<dbReference type="Proteomes" id="UP000053240">
    <property type="component" value="Unassembled WGS sequence"/>
</dbReference>
<name>A0A0N1PH63_PAPMA</name>
<feature type="signal peptide" evidence="3">
    <location>
        <begin position="1"/>
        <end position="23"/>
    </location>
</feature>
<evidence type="ECO:0000256" key="2">
    <source>
        <dbReference type="SAM" id="Phobius"/>
    </source>
</evidence>
<keyword evidence="2" id="KW-1133">Transmembrane helix</keyword>
<keyword evidence="5" id="KW-1185">Reference proteome</keyword>
<keyword evidence="2" id="KW-0472">Membrane</keyword>
<keyword evidence="2" id="KW-0812">Transmembrane</keyword>
<gene>
    <name evidence="4" type="ORF">RR48_04980</name>
</gene>
<accession>A0A0N1PH63</accession>
<evidence type="ECO:0000256" key="1">
    <source>
        <dbReference type="SAM" id="MobiDB-lite"/>
    </source>
</evidence>
<feature type="compositionally biased region" description="Low complexity" evidence="1">
    <location>
        <begin position="102"/>
        <end position="122"/>
    </location>
</feature>
<dbReference type="InParanoid" id="A0A0N1PH63"/>
<reference evidence="4 5" key="1">
    <citation type="journal article" date="2015" name="Nat. Commun.">
        <title>Outbred genome sequencing and CRISPR/Cas9 gene editing in butterflies.</title>
        <authorList>
            <person name="Li X."/>
            <person name="Fan D."/>
            <person name="Zhang W."/>
            <person name="Liu G."/>
            <person name="Zhang L."/>
            <person name="Zhao L."/>
            <person name="Fang X."/>
            <person name="Chen L."/>
            <person name="Dong Y."/>
            <person name="Chen Y."/>
            <person name="Ding Y."/>
            <person name="Zhao R."/>
            <person name="Feng M."/>
            <person name="Zhu Y."/>
            <person name="Feng Y."/>
            <person name="Jiang X."/>
            <person name="Zhu D."/>
            <person name="Xiang H."/>
            <person name="Feng X."/>
            <person name="Li S."/>
            <person name="Wang J."/>
            <person name="Zhang G."/>
            <person name="Kronforst M.R."/>
            <person name="Wang W."/>
        </authorList>
    </citation>
    <scope>NUCLEOTIDE SEQUENCE [LARGE SCALE GENOMIC DNA]</scope>
    <source>
        <strain evidence="4">Ya'a_city_454_Pm</strain>
        <tissue evidence="4">Whole body</tissue>
    </source>
</reference>
<feature type="chain" id="PRO_5005879805" evidence="3">
    <location>
        <begin position="24"/>
        <end position="130"/>
    </location>
</feature>
<feature type="region of interest" description="Disordered" evidence="1">
    <location>
        <begin position="102"/>
        <end position="130"/>
    </location>
</feature>
<sequence>MSIKSILLLITLSLVAFCNGALSEHNDVIEGRGKKKKIALYVYWADIIVKKIFVLKLIYAFVFFVVIHKAGYFLSWFISYLKEQKRDHHEYHHIPHHHYDYGPPSSYGPHSSYGPPSSYGGPYRRESHGV</sequence>
<evidence type="ECO:0000256" key="3">
    <source>
        <dbReference type="SAM" id="SignalP"/>
    </source>
</evidence>
<protein>
    <submittedName>
        <fullName evidence="4">Uncharacterized protein</fullName>
    </submittedName>
</protein>
<evidence type="ECO:0000313" key="4">
    <source>
        <dbReference type="EMBL" id="KPJ10157.1"/>
    </source>
</evidence>
<keyword evidence="3" id="KW-0732">Signal</keyword>
<dbReference type="AlphaFoldDB" id="A0A0N1PH63"/>